<dbReference type="EnsemblPlants" id="evm.model.08.1471">
    <property type="protein sequence ID" value="cds.evm.model.08.1471"/>
    <property type="gene ID" value="evm.TU.08.1471"/>
</dbReference>
<evidence type="ECO:0000313" key="1">
    <source>
        <dbReference type="EnsemblPlants" id="cds.evm.model.08.1471"/>
    </source>
</evidence>
<reference evidence="1" key="1">
    <citation type="submission" date="2018-11" db="EMBL/GenBank/DDBJ databases">
        <authorList>
            <person name="Grassa J C."/>
        </authorList>
    </citation>
    <scope>NUCLEOTIDE SEQUENCE [LARGE SCALE GENOMIC DNA]</scope>
</reference>
<keyword evidence="2" id="KW-1185">Reference proteome</keyword>
<name>A0A803Q8S9_CANSA</name>
<dbReference type="Proteomes" id="UP000596661">
    <property type="component" value="Chromosome 8"/>
</dbReference>
<reference evidence="1" key="2">
    <citation type="submission" date="2021-03" db="UniProtKB">
        <authorList>
            <consortium name="EnsemblPlants"/>
        </authorList>
    </citation>
    <scope>IDENTIFICATION</scope>
</reference>
<organism evidence="1 2">
    <name type="scientific">Cannabis sativa</name>
    <name type="common">Hemp</name>
    <name type="synonym">Marijuana</name>
    <dbReference type="NCBI Taxonomy" id="3483"/>
    <lineage>
        <taxon>Eukaryota</taxon>
        <taxon>Viridiplantae</taxon>
        <taxon>Streptophyta</taxon>
        <taxon>Embryophyta</taxon>
        <taxon>Tracheophyta</taxon>
        <taxon>Spermatophyta</taxon>
        <taxon>Magnoliopsida</taxon>
        <taxon>eudicotyledons</taxon>
        <taxon>Gunneridae</taxon>
        <taxon>Pentapetalae</taxon>
        <taxon>rosids</taxon>
        <taxon>fabids</taxon>
        <taxon>Rosales</taxon>
        <taxon>Cannabaceae</taxon>
        <taxon>Cannabis</taxon>
    </lineage>
</organism>
<accession>A0A803Q8S9</accession>
<sequence length="265" mass="30427">MKTTPPILRSNVVRNMESRFGNSIVDEHKEARSEIVTLKSKVKIDFEDIAYEVNFWQPLIVCHIIGANPPLSILGGFVRTIWKDSVNKLKGMDIKYLVEKSLFEIVEQIGSPLQVDEITKHRNKLLYLGILIEEQGAIKIEVEKKIWVPKKNNMLSKEPVIDEDGFQQNAKEKYMAIHKAYISFFAQKAKCDDPTSVQYAFLKYYQNLLGTVMEGRFHVNETIMDAGPKISWSHLNILQDEHRVEEVKEAILSILSIKSVTVRVP</sequence>
<protein>
    <submittedName>
        <fullName evidence="1">Uncharacterized protein</fullName>
    </submittedName>
</protein>
<dbReference type="AlphaFoldDB" id="A0A803Q8S9"/>
<proteinExistence type="predicted"/>
<dbReference type="Gramene" id="evm.model.08.1471">
    <property type="protein sequence ID" value="cds.evm.model.08.1471"/>
    <property type="gene ID" value="evm.TU.08.1471"/>
</dbReference>
<evidence type="ECO:0000313" key="2">
    <source>
        <dbReference type="Proteomes" id="UP000596661"/>
    </source>
</evidence>
<dbReference type="EMBL" id="UZAU01000712">
    <property type="status" value="NOT_ANNOTATED_CDS"/>
    <property type="molecule type" value="Genomic_DNA"/>
</dbReference>